<evidence type="ECO:0000259" key="8">
    <source>
        <dbReference type="PROSITE" id="PS51746"/>
    </source>
</evidence>
<keyword evidence="6" id="KW-0472">Membrane</keyword>
<dbReference type="STRING" id="265072.Mfla_0320"/>
<dbReference type="PROSITE" id="PS50011">
    <property type="entry name" value="PROTEIN_KINASE_DOM"/>
    <property type="match status" value="1"/>
</dbReference>
<name>Q1H4J6_METFK</name>
<dbReference type="GO" id="GO:0005524">
    <property type="term" value="F:ATP binding"/>
    <property type="evidence" value="ECO:0007669"/>
    <property type="project" value="UniProtKB-KW"/>
</dbReference>
<sequence>MTLEFTTGSSSVTGQRERNEDFAGMVTPTGAVLDVKGAIFAVADGVSGNAGGREAAEMTVRSLLTDYYATPDTWEIPAALDKVIVAANRWVLAQASQHREMAGMATTLSLLVLRGQRYYSGHVGDSRLYRLRTGKLELLTTDHVWDRPDMRHVLKRAVGLDQQLSVDYAEGGIQAGDVYALMTDGVWAALEQAVIHHTLELYDHPQRSCDELTRLALAAGGSDNATVVVVRVVRPGEETLTDHLAAACQLALPPRLKTGDHLDDVEILERLHQSRTSLVYKVRHRHSGQLWVLKTLQPVLAEDHESCQALLNEEWLAKRVMSQYLPQVLPLDASQRSKLYYVMSWHEGATLDYRLQHGHHFTTAGITRIGIDMLRGLGALHRLHILHRDIKPANLHMGRDGRLRILDLGVASGGHQAQAAAMSNPGTPSFMAPELFEAGEAASVRSDLFAAGVTLYHLLTRQYPYGEIEPFQHPRFGEPVPPTRYRPDIPGWLENIILKAVARNPASRFETAEEMLLALEVGEIRPILPVQRTPLLARGRLQQWQWLTVCSLLVNIILVYLLCVS</sequence>
<dbReference type="Pfam" id="PF00069">
    <property type="entry name" value="Pkinase"/>
    <property type="match status" value="1"/>
</dbReference>
<accession>Q1H4J6</accession>
<gene>
    <name evidence="9" type="ordered locus">Mfla_0320</name>
</gene>
<evidence type="ECO:0000256" key="5">
    <source>
        <dbReference type="SAM" id="MobiDB-lite"/>
    </source>
</evidence>
<dbReference type="AlphaFoldDB" id="Q1H4J6"/>
<dbReference type="Pfam" id="PF13672">
    <property type="entry name" value="PP2C_2"/>
    <property type="match status" value="1"/>
</dbReference>
<dbReference type="PROSITE" id="PS51746">
    <property type="entry name" value="PPM_2"/>
    <property type="match status" value="1"/>
</dbReference>
<dbReference type="KEGG" id="mfa:Mfla_0320"/>
<keyword evidence="6" id="KW-1133">Transmembrane helix</keyword>
<dbReference type="HOGENOM" id="CLU_034273_0_0_4"/>
<dbReference type="eggNOG" id="COG0631">
    <property type="taxonomic scope" value="Bacteria"/>
</dbReference>
<reference evidence="9 10" key="1">
    <citation type="submission" date="2006-03" db="EMBL/GenBank/DDBJ databases">
        <title>Complete sequence of Methylobacillus flagellatus KT.</title>
        <authorList>
            <consortium name="US DOE Joint Genome Institute"/>
            <person name="Copeland A."/>
            <person name="Lucas S."/>
            <person name="Lapidus A."/>
            <person name="Barry K."/>
            <person name="Detter J.C."/>
            <person name="Glavina del Rio T."/>
            <person name="Hammon N."/>
            <person name="Israni S."/>
            <person name="Dalin E."/>
            <person name="Tice H."/>
            <person name="Pitluck S."/>
            <person name="Brettin T."/>
            <person name="Bruce D."/>
            <person name="Han C."/>
            <person name="Tapia R."/>
            <person name="Saunders E."/>
            <person name="Gilna P."/>
            <person name="Schmutz J."/>
            <person name="Larimer F."/>
            <person name="Land M."/>
            <person name="Kyrpides N."/>
            <person name="Anderson I."/>
            <person name="Richardson P."/>
        </authorList>
    </citation>
    <scope>NUCLEOTIDE SEQUENCE [LARGE SCALE GENOMIC DNA]</scope>
    <source>
        <strain evidence="10">KT / ATCC 51484 / DSM 6875</strain>
    </source>
</reference>
<dbReference type="SMART" id="SM00331">
    <property type="entry name" value="PP2C_SIG"/>
    <property type="match status" value="1"/>
</dbReference>
<dbReference type="Gene3D" id="1.10.510.10">
    <property type="entry name" value="Transferase(Phosphotransferase) domain 1"/>
    <property type="match status" value="1"/>
</dbReference>
<dbReference type="Gene3D" id="3.30.200.20">
    <property type="entry name" value="Phosphorylase Kinase, domain 1"/>
    <property type="match status" value="1"/>
</dbReference>
<keyword evidence="1" id="KW-0808">Transferase</keyword>
<dbReference type="CDD" id="cd00143">
    <property type="entry name" value="PP2Cc"/>
    <property type="match status" value="1"/>
</dbReference>
<feature type="compositionally biased region" description="Polar residues" evidence="5">
    <location>
        <begin position="1"/>
        <end position="14"/>
    </location>
</feature>
<organism evidence="9 10">
    <name type="scientific">Methylobacillus flagellatus (strain ATCC 51484 / DSM 6875 / VKM B-1610 / KT)</name>
    <dbReference type="NCBI Taxonomy" id="265072"/>
    <lineage>
        <taxon>Bacteria</taxon>
        <taxon>Pseudomonadati</taxon>
        <taxon>Pseudomonadota</taxon>
        <taxon>Betaproteobacteria</taxon>
        <taxon>Nitrosomonadales</taxon>
        <taxon>Methylophilaceae</taxon>
        <taxon>Methylobacillus</taxon>
    </lineage>
</organism>
<evidence type="ECO:0000313" key="10">
    <source>
        <dbReference type="Proteomes" id="UP000002440"/>
    </source>
</evidence>
<evidence type="ECO:0000256" key="3">
    <source>
        <dbReference type="ARBA" id="ARBA00022777"/>
    </source>
</evidence>
<dbReference type="SUPFAM" id="SSF81606">
    <property type="entry name" value="PP2C-like"/>
    <property type="match status" value="1"/>
</dbReference>
<evidence type="ECO:0000313" key="9">
    <source>
        <dbReference type="EMBL" id="ABE48591.1"/>
    </source>
</evidence>
<dbReference type="EMBL" id="CP000284">
    <property type="protein sequence ID" value="ABE48591.1"/>
    <property type="molecule type" value="Genomic_DNA"/>
</dbReference>
<evidence type="ECO:0000256" key="1">
    <source>
        <dbReference type="ARBA" id="ARBA00022679"/>
    </source>
</evidence>
<evidence type="ECO:0000256" key="4">
    <source>
        <dbReference type="ARBA" id="ARBA00022840"/>
    </source>
</evidence>
<feature type="domain" description="Protein kinase" evidence="7">
    <location>
        <begin position="265"/>
        <end position="528"/>
    </location>
</feature>
<evidence type="ECO:0000256" key="2">
    <source>
        <dbReference type="ARBA" id="ARBA00022741"/>
    </source>
</evidence>
<dbReference type="PANTHER" id="PTHR43289:SF34">
    <property type="entry name" value="SERINE_THREONINE-PROTEIN KINASE YBDM-RELATED"/>
    <property type="match status" value="1"/>
</dbReference>
<dbReference type="SMART" id="SM00220">
    <property type="entry name" value="S_TKc"/>
    <property type="match status" value="1"/>
</dbReference>
<dbReference type="PANTHER" id="PTHR43289">
    <property type="entry name" value="MITOGEN-ACTIVATED PROTEIN KINASE KINASE KINASE 20-RELATED"/>
    <property type="match status" value="1"/>
</dbReference>
<feature type="transmembrane region" description="Helical" evidence="6">
    <location>
        <begin position="544"/>
        <end position="563"/>
    </location>
</feature>
<dbReference type="InterPro" id="IPR036457">
    <property type="entry name" value="PPM-type-like_dom_sf"/>
</dbReference>
<keyword evidence="6" id="KW-0812">Transmembrane</keyword>
<proteinExistence type="predicted"/>
<dbReference type="InterPro" id="IPR000719">
    <property type="entry name" value="Prot_kinase_dom"/>
</dbReference>
<dbReference type="SUPFAM" id="SSF56112">
    <property type="entry name" value="Protein kinase-like (PK-like)"/>
    <property type="match status" value="1"/>
</dbReference>
<evidence type="ECO:0000259" key="7">
    <source>
        <dbReference type="PROSITE" id="PS50011"/>
    </source>
</evidence>
<dbReference type="Gene3D" id="3.60.40.10">
    <property type="entry name" value="PPM-type phosphatase domain"/>
    <property type="match status" value="1"/>
</dbReference>
<protein>
    <submittedName>
        <fullName evidence="9">Protein serine/threonine phosphatase</fullName>
    </submittedName>
</protein>
<evidence type="ECO:0000256" key="6">
    <source>
        <dbReference type="SAM" id="Phobius"/>
    </source>
</evidence>
<dbReference type="CDD" id="cd14014">
    <property type="entry name" value="STKc_PknB_like"/>
    <property type="match status" value="1"/>
</dbReference>
<dbReference type="InterPro" id="IPR011009">
    <property type="entry name" value="Kinase-like_dom_sf"/>
</dbReference>
<dbReference type="InterPro" id="IPR001932">
    <property type="entry name" value="PPM-type_phosphatase-like_dom"/>
</dbReference>
<feature type="region of interest" description="Disordered" evidence="5">
    <location>
        <begin position="1"/>
        <end position="21"/>
    </location>
</feature>
<keyword evidence="3" id="KW-0418">Kinase</keyword>
<feature type="domain" description="PPM-type phosphatase" evidence="8">
    <location>
        <begin position="6"/>
        <end position="232"/>
    </location>
</feature>
<dbReference type="Proteomes" id="UP000002440">
    <property type="component" value="Chromosome"/>
</dbReference>
<dbReference type="SMART" id="SM00332">
    <property type="entry name" value="PP2Cc"/>
    <property type="match status" value="1"/>
</dbReference>
<dbReference type="GO" id="GO:0004674">
    <property type="term" value="F:protein serine/threonine kinase activity"/>
    <property type="evidence" value="ECO:0007669"/>
    <property type="project" value="TreeGrafter"/>
</dbReference>
<dbReference type="OrthoDB" id="9801841at2"/>
<dbReference type="RefSeq" id="WP_011478688.1">
    <property type="nucleotide sequence ID" value="NC_007947.1"/>
</dbReference>
<dbReference type="eggNOG" id="COG0515">
    <property type="taxonomic scope" value="Bacteria"/>
</dbReference>
<keyword evidence="4" id="KW-0067">ATP-binding</keyword>
<keyword evidence="2" id="KW-0547">Nucleotide-binding</keyword>
<keyword evidence="10" id="KW-1185">Reference proteome</keyword>